<evidence type="ECO:0000313" key="3">
    <source>
        <dbReference type="EnsemblMetazoa" id="XP_050516199.1"/>
    </source>
</evidence>
<evidence type="ECO:0000256" key="1">
    <source>
        <dbReference type="SAM" id="MobiDB-lite"/>
    </source>
</evidence>
<dbReference type="InterPro" id="IPR029526">
    <property type="entry name" value="PGBD"/>
</dbReference>
<proteinExistence type="predicted"/>
<dbReference type="RefSeq" id="XP_050516199.1">
    <property type="nucleotide sequence ID" value="XM_050660242.1"/>
</dbReference>
<evidence type="ECO:0000313" key="4">
    <source>
        <dbReference type="Proteomes" id="UP001652700"/>
    </source>
</evidence>
<accession>A0ABM5L186</accession>
<dbReference type="Proteomes" id="UP001652700">
    <property type="component" value="Unplaced"/>
</dbReference>
<reference evidence="3" key="1">
    <citation type="submission" date="2025-05" db="UniProtKB">
        <authorList>
            <consortium name="EnsemblMetazoa"/>
        </authorList>
    </citation>
    <scope>IDENTIFICATION</scope>
</reference>
<dbReference type="Pfam" id="PF13843">
    <property type="entry name" value="DDE_Tnp_1_7"/>
    <property type="match status" value="1"/>
</dbReference>
<dbReference type="PANTHER" id="PTHR47055:SF3">
    <property type="entry name" value="PHORBOL-ESTER_DAG-TYPE DOMAIN-CONTAINING PROTEIN"/>
    <property type="match status" value="1"/>
</dbReference>
<dbReference type="EnsemblMetazoa" id="XM_050660242.1">
    <property type="protein sequence ID" value="XP_050516199.1"/>
    <property type="gene ID" value="LOC126891062"/>
</dbReference>
<name>A0ABM5L186_DIAVI</name>
<dbReference type="GeneID" id="126891062"/>
<feature type="region of interest" description="Disordered" evidence="1">
    <location>
        <begin position="51"/>
        <end position="72"/>
    </location>
</feature>
<dbReference type="PANTHER" id="PTHR47055">
    <property type="entry name" value="DDE_TNP_1_7 DOMAIN-CONTAINING PROTEIN"/>
    <property type="match status" value="1"/>
</dbReference>
<protein>
    <recommendedName>
        <fullName evidence="2">PiggyBac transposable element-derived protein domain-containing protein</fullName>
    </recommendedName>
</protein>
<feature type="compositionally biased region" description="Polar residues" evidence="1">
    <location>
        <begin position="61"/>
        <end position="72"/>
    </location>
</feature>
<organism evidence="3 4">
    <name type="scientific">Diabrotica virgifera virgifera</name>
    <name type="common">western corn rootworm</name>
    <dbReference type="NCBI Taxonomy" id="50390"/>
    <lineage>
        <taxon>Eukaryota</taxon>
        <taxon>Metazoa</taxon>
        <taxon>Ecdysozoa</taxon>
        <taxon>Arthropoda</taxon>
        <taxon>Hexapoda</taxon>
        <taxon>Insecta</taxon>
        <taxon>Pterygota</taxon>
        <taxon>Neoptera</taxon>
        <taxon>Endopterygota</taxon>
        <taxon>Coleoptera</taxon>
        <taxon>Polyphaga</taxon>
        <taxon>Cucujiformia</taxon>
        <taxon>Chrysomeloidea</taxon>
        <taxon>Chrysomelidae</taxon>
        <taxon>Galerucinae</taxon>
        <taxon>Diabroticina</taxon>
        <taxon>Diabroticites</taxon>
        <taxon>Diabrotica</taxon>
    </lineage>
</organism>
<dbReference type="InterPro" id="IPR052638">
    <property type="entry name" value="PiggyBac_TE-derived"/>
</dbReference>
<evidence type="ECO:0000259" key="2">
    <source>
        <dbReference type="Pfam" id="PF13843"/>
    </source>
</evidence>
<keyword evidence="4" id="KW-1185">Reference proteome</keyword>
<feature type="domain" description="PiggyBac transposable element-derived protein" evidence="2">
    <location>
        <begin position="145"/>
        <end position="295"/>
    </location>
</feature>
<sequence length="295" mass="34373">MWWLFCVVFTDRYGKKIDWTSKKSLSYAELLNIVDNFLFEDIPDDLNFQTDKESDDDEALINSNNAVPEPSSTLEVEDVTQSIESGIREDVEVNSMHEIHLSQQNEAILDRKWRRREITTASPEYMYPTRTVEDNFAGCETGTDIFICLLGSIIDDIVYQSNLYAVQRNKVLNLKKDELITFLGLNIFMGHYKLPNWRHYWSNSEDLKTAIVPAAMSRDRFDAILSNLHINDNTNINTQTQDKLYKIRPMIDKLNENFSRYYKGTRELSVDESIILFKGRSSLKQYNPLKPIKRG</sequence>